<dbReference type="InterPro" id="IPR015404">
    <property type="entry name" value="Vps5_C"/>
</dbReference>
<evidence type="ECO:0000256" key="2">
    <source>
        <dbReference type="SAM" id="MobiDB-lite"/>
    </source>
</evidence>
<reference evidence="4" key="1">
    <citation type="submission" date="2021-01" db="EMBL/GenBank/DDBJ databases">
        <authorList>
            <person name="Corre E."/>
            <person name="Pelletier E."/>
            <person name="Niang G."/>
            <person name="Scheremetjew M."/>
            <person name="Finn R."/>
            <person name="Kale V."/>
            <person name="Holt S."/>
            <person name="Cochrane G."/>
            <person name="Meng A."/>
            <person name="Brown T."/>
            <person name="Cohen L."/>
        </authorList>
    </citation>
    <scope>NUCLEOTIDE SEQUENCE</scope>
    <source>
        <strain evidence="4">CCMP 2712</strain>
    </source>
</reference>
<dbReference type="EMBL" id="HBKN01041792">
    <property type="protein sequence ID" value="CAE2330131.1"/>
    <property type="molecule type" value="Transcribed_RNA"/>
</dbReference>
<dbReference type="GO" id="GO:0005768">
    <property type="term" value="C:endosome"/>
    <property type="evidence" value="ECO:0007669"/>
    <property type="project" value="TreeGrafter"/>
</dbReference>
<dbReference type="AlphaFoldDB" id="A0A7S4PCB9"/>
<keyword evidence="1" id="KW-0175">Coiled coil</keyword>
<organism evidence="4">
    <name type="scientific">Guillardia theta</name>
    <name type="common">Cryptophyte</name>
    <name type="synonym">Cryptomonas phi</name>
    <dbReference type="NCBI Taxonomy" id="55529"/>
    <lineage>
        <taxon>Eukaryota</taxon>
        <taxon>Cryptophyceae</taxon>
        <taxon>Pyrenomonadales</taxon>
        <taxon>Geminigeraceae</taxon>
        <taxon>Guillardia</taxon>
    </lineage>
</organism>
<feature type="region of interest" description="Disordered" evidence="2">
    <location>
        <begin position="1"/>
        <end position="35"/>
    </location>
</feature>
<evidence type="ECO:0000313" key="4">
    <source>
        <dbReference type="EMBL" id="CAE2330131.1"/>
    </source>
</evidence>
<evidence type="ECO:0000256" key="1">
    <source>
        <dbReference type="SAM" id="Coils"/>
    </source>
</evidence>
<proteinExistence type="predicted"/>
<protein>
    <recommendedName>
        <fullName evidence="3">PX domain-containing protein</fullName>
    </recommendedName>
</protein>
<dbReference type="Pfam" id="PF09325">
    <property type="entry name" value="Vps5"/>
    <property type="match status" value="1"/>
</dbReference>
<feature type="coiled-coil region" evidence="1">
    <location>
        <begin position="359"/>
        <end position="397"/>
    </location>
</feature>
<dbReference type="PROSITE" id="PS50195">
    <property type="entry name" value="PX"/>
    <property type="match status" value="1"/>
</dbReference>
<dbReference type="Gene3D" id="1.20.1270.60">
    <property type="entry name" value="Arfaptin homology (AH) domain/BAR domain"/>
    <property type="match status" value="1"/>
</dbReference>
<dbReference type="InterPro" id="IPR036871">
    <property type="entry name" value="PX_dom_sf"/>
</dbReference>
<accession>A0A7S4PCB9</accession>
<dbReference type="InterPro" id="IPR001683">
    <property type="entry name" value="PX_dom"/>
</dbReference>
<dbReference type="InterPro" id="IPR027267">
    <property type="entry name" value="AH/BAR_dom_sf"/>
</dbReference>
<dbReference type="SUPFAM" id="SSF64268">
    <property type="entry name" value="PX domain"/>
    <property type="match status" value="1"/>
</dbReference>
<dbReference type="Gene3D" id="3.30.1520.10">
    <property type="entry name" value="Phox-like domain"/>
    <property type="match status" value="1"/>
</dbReference>
<gene>
    <name evidence="4" type="ORF">GTHE00462_LOCUS32679</name>
</gene>
<dbReference type="GO" id="GO:0035091">
    <property type="term" value="F:phosphatidylinositol binding"/>
    <property type="evidence" value="ECO:0007669"/>
    <property type="project" value="InterPro"/>
</dbReference>
<dbReference type="Pfam" id="PF00787">
    <property type="entry name" value="PX"/>
    <property type="match status" value="1"/>
</dbReference>
<evidence type="ECO:0000259" key="3">
    <source>
        <dbReference type="PROSITE" id="PS50195"/>
    </source>
</evidence>
<feature type="domain" description="PX" evidence="3">
    <location>
        <begin position="45"/>
        <end position="166"/>
    </location>
</feature>
<dbReference type="SMART" id="SM00312">
    <property type="entry name" value="PX"/>
    <property type="match status" value="1"/>
</dbReference>
<sequence>MSDAYVTLPLGDEDFSPSAPEQPGSFAPRPPPNLPHIMNNDGSGIRFDVSVTQPTKSGNGYQAYVVYKVTCKTNLEQYSSSEIIVNRRFNHFVWLHIQLLEQYPCYFIPALPDKSGIDPYFNRFDAEFIERRRWALQQFLFRLVNHPIIRTSKPLQIFFEGNEDSMKLPEEKKPSLFGSLFKDIGAPKVPKSMQDPEFAEMGLYIKELEDQLFEVHKFVERMVMTLTVMGFFSINREFLTYLQVLRRRDFGSSLGELGLTLITMGTHEEKTGEEEAATTSKSFHDLGSCCDHLAINIQEQVKDEMEKTVFVLEEWLRIMEGAKEALRVHGATVAQSLAFMSDYEKKDRALKQGVPQGKANITESDVNEARRKVEESKQRAELLGQRLREEMMRLKRMKAVELRTLLFRFVEIQIKNGFVVTESWQRALSSVVNGIDPSALPGKTQTEGYV</sequence>
<dbReference type="PANTHER" id="PTHR10555:SF170">
    <property type="entry name" value="FI18122P1"/>
    <property type="match status" value="1"/>
</dbReference>
<dbReference type="PANTHER" id="PTHR10555">
    <property type="entry name" value="SORTING NEXIN"/>
    <property type="match status" value="1"/>
</dbReference>
<name>A0A7S4PCB9_GUITH</name>